<evidence type="ECO:0000256" key="1">
    <source>
        <dbReference type="ARBA" id="ARBA00001561"/>
    </source>
</evidence>
<evidence type="ECO:0000256" key="2">
    <source>
        <dbReference type="ARBA" id="ARBA00011901"/>
    </source>
</evidence>
<evidence type="ECO:0000313" key="7">
    <source>
        <dbReference type="Proteomes" id="UP001302120"/>
    </source>
</evidence>
<dbReference type="GO" id="GO:0008745">
    <property type="term" value="F:N-acetylmuramoyl-L-alanine amidase activity"/>
    <property type="evidence" value="ECO:0007669"/>
    <property type="project" value="UniProtKB-EC"/>
</dbReference>
<dbReference type="InterPro" id="IPR002502">
    <property type="entry name" value="Amidase_domain"/>
</dbReference>
<evidence type="ECO:0000313" key="6">
    <source>
        <dbReference type="EMBL" id="MEA5581775.1"/>
    </source>
</evidence>
<dbReference type="PANTHER" id="PTHR30417">
    <property type="entry name" value="N-ACETYLMURAMOYL-L-ALANINE AMIDASE AMID"/>
    <property type="match status" value="1"/>
</dbReference>
<feature type="domain" description="N-acetylmuramoyl-L-alanine amidase" evidence="5">
    <location>
        <begin position="46"/>
        <end position="210"/>
    </location>
</feature>
<protein>
    <recommendedName>
        <fullName evidence="2">N-acetylmuramoyl-L-alanine amidase</fullName>
        <ecNumber evidence="2">3.5.1.28</ecNumber>
    </recommendedName>
</protein>
<comment type="caution">
    <text evidence="6">The sequence shown here is derived from an EMBL/GenBank/DDBJ whole genome shotgun (WGS) entry which is preliminary data.</text>
</comment>
<dbReference type="RefSeq" id="WP_323196105.1">
    <property type="nucleotide sequence ID" value="NZ_JAYGHG010000014.1"/>
</dbReference>
<dbReference type="EC" id="3.5.1.28" evidence="2"/>
<dbReference type="SUPFAM" id="SSF55846">
    <property type="entry name" value="N-acetylmuramoyl-L-alanine amidase-like"/>
    <property type="match status" value="1"/>
</dbReference>
<proteinExistence type="predicted"/>
<dbReference type="EMBL" id="JAYGHG010000014">
    <property type="protein sequence ID" value="MEA5581775.1"/>
    <property type="molecule type" value="Genomic_DNA"/>
</dbReference>
<dbReference type="PANTHER" id="PTHR30417:SF1">
    <property type="entry name" value="N-ACETYLMURAMOYL-L-ALANINE AMIDASE AMID"/>
    <property type="match status" value="1"/>
</dbReference>
<keyword evidence="3 6" id="KW-0378">Hydrolase</keyword>
<dbReference type="InterPro" id="IPR036505">
    <property type="entry name" value="Amidase/PGRP_sf"/>
</dbReference>
<dbReference type="Pfam" id="PF01510">
    <property type="entry name" value="Amidase_2"/>
    <property type="match status" value="1"/>
</dbReference>
<evidence type="ECO:0000259" key="5">
    <source>
        <dbReference type="SMART" id="SM00644"/>
    </source>
</evidence>
<dbReference type="SMART" id="SM00644">
    <property type="entry name" value="Ami_2"/>
    <property type="match status" value="1"/>
</dbReference>
<comment type="catalytic activity">
    <reaction evidence="1">
        <text>Hydrolyzes the link between N-acetylmuramoyl residues and L-amino acid residues in certain cell-wall glycopeptides.</text>
        <dbReference type="EC" id="3.5.1.28"/>
    </reaction>
</comment>
<reference evidence="6 7" key="1">
    <citation type="submission" date="2023-12" db="EMBL/GenBank/DDBJ databases">
        <title>Baltic Sea Cyanobacteria.</title>
        <authorList>
            <person name="Delbaje E."/>
            <person name="Fewer D.P."/>
            <person name="Shishido T.K."/>
        </authorList>
    </citation>
    <scope>NUCLEOTIDE SEQUENCE [LARGE SCALE GENOMIC DNA]</scope>
    <source>
        <strain evidence="6 7">UHCC-0300</strain>
    </source>
</reference>
<name>A0ABU5UFB1_9CYAN</name>
<dbReference type="CDD" id="cd06583">
    <property type="entry name" value="PGRP"/>
    <property type="match status" value="1"/>
</dbReference>
<sequence length="225" mass="25647">MKKIITFLGIQAKKSTYSCEAKKTIMVVKKHILHGENGKPVDFIRTPNKSGILEPFYLVMHYTANTSFDNTVKWFSQRRAKVSSHLVIGRDGRICQMVPFNRMAWHAGQSKWGELESLNRYSIGVELENAGKLERQDDGTWRSWEGKLIPDNEVDILIHKNESIATGWHTYTKEQISSSIKVAVALHSEYTFKGILGHDDIAPDRKIDPGPAFPMKDFISHVLHK</sequence>
<evidence type="ECO:0000256" key="3">
    <source>
        <dbReference type="ARBA" id="ARBA00022801"/>
    </source>
</evidence>
<evidence type="ECO:0000256" key="4">
    <source>
        <dbReference type="ARBA" id="ARBA00023316"/>
    </source>
</evidence>
<accession>A0ABU5UFB1</accession>
<gene>
    <name evidence="6" type="ORF">VB620_10545</name>
</gene>
<keyword evidence="7" id="KW-1185">Reference proteome</keyword>
<dbReference type="InterPro" id="IPR051206">
    <property type="entry name" value="NAMLAA_amidase_2"/>
</dbReference>
<dbReference type="Gene3D" id="3.40.80.10">
    <property type="entry name" value="Peptidoglycan recognition protein-like"/>
    <property type="match status" value="1"/>
</dbReference>
<keyword evidence="4" id="KW-0961">Cell wall biogenesis/degradation</keyword>
<dbReference type="Proteomes" id="UP001302120">
    <property type="component" value="Unassembled WGS sequence"/>
</dbReference>
<organism evidence="6 7">
    <name type="scientific">Nodularia harveyana UHCC-0300</name>
    <dbReference type="NCBI Taxonomy" id="2974287"/>
    <lineage>
        <taxon>Bacteria</taxon>
        <taxon>Bacillati</taxon>
        <taxon>Cyanobacteriota</taxon>
        <taxon>Cyanophyceae</taxon>
        <taxon>Nostocales</taxon>
        <taxon>Nodulariaceae</taxon>
        <taxon>Nodularia</taxon>
    </lineage>
</organism>